<evidence type="ECO:0000256" key="1">
    <source>
        <dbReference type="SAM" id="MobiDB-lite"/>
    </source>
</evidence>
<accession>A0AAJ0DS97</accession>
<dbReference type="Proteomes" id="UP001271007">
    <property type="component" value="Unassembled WGS sequence"/>
</dbReference>
<dbReference type="Pfam" id="PF11951">
    <property type="entry name" value="Fungal_trans_2"/>
    <property type="match status" value="1"/>
</dbReference>
<evidence type="ECO:0000313" key="3">
    <source>
        <dbReference type="Proteomes" id="UP001271007"/>
    </source>
</evidence>
<feature type="region of interest" description="Disordered" evidence="1">
    <location>
        <begin position="1"/>
        <end position="23"/>
    </location>
</feature>
<comment type="caution">
    <text evidence="2">The sequence shown here is derived from an EMBL/GenBank/DDBJ whole genome shotgun (WGS) entry which is preliminary data.</text>
</comment>
<keyword evidence="3" id="KW-1185">Reference proteome</keyword>
<reference evidence="2" key="1">
    <citation type="submission" date="2023-04" db="EMBL/GenBank/DDBJ databases">
        <title>Black Yeasts Isolated from many extreme environments.</title>
        <authorList>
            <person name="Coleine C."/>
            <person name="Stajich J.E."/>
            <person name="Selbmann L."/>
        </authorList>
    </citation>
    <scope>NUCLEOTIDE SEQUENCE</scope>
    <source>
        <strain evidence="2">CCFEE 5312</strain>
    </source>
</reference>
<proteinExistence type="predicted"/>
<gene>
    <name evidence="2" type="ORF">LTR09_003582</name>
</gene>
<dbReference type="InterPro" id="IPR021858">
    <property type="entry name" value="Fun_TF"/>
</dbReference>
<protein>
    <submittedName>
        <fullName evidence="2">Uncharacterized protein</fullName>
    </submittedName>
</protein>
<organism evidence="2 3">
    <name type="scientific">Extremus antarcticus</name>
    <dbReference type="NCBI Taxonomy" id="702011"/>
    <lineage>
        <taxon>Eukaryota</taxon>
        <taxon>Fungi</taxon>
        <taxon>Dikarya</taxon>
        <taxon>Ascomycota</taxon>
        <taxon>Pezizomycotina</taxon>
        <taxon>Dothideomycetes</taxon>
        <taxon>Dothideomycetidae</taxon>
        <taxon>Mycosphaerellales</taxon>
        <taxon>Extremaceae</taxon>
        <taxon>Extremus</taxon>
    </lineage>
</organism>
<name>A0AAJ0DS97_9PEZI</name>
<dbReference type="EMBL" id="JAWDJX010000008">
    <property type="protein sequence ID" value="KAK3055661.1"/>
    <property type="molecule type" value="Genomic_DNA"/>
</dbReference>
<dbReference type="AlphaFoldDB" id="A0AAJ0DS97"/>
<sequence>MEPLPAGEANDDNDSLHDVARRSPSPLAFPETLEVHECRLLHDSSQYYNTHILPELVPAHLPFKRKDQLAHEWTTAPQILRNLMLVLVKGAQSRRNPSMPSSELYHYRACALNDLKCALGEAVEDQHGLVLSGIIVLMGIELLRPNLGDWAWLYHFNAARQIIQLRGGIGNCLSTLPQSESLLLKYMVVDIFRTTTCRASEMSEEDIDRQMKYIPINLQHRQAMVQSGHLWPQPLLEAIIDTNVLRLQEQKPLRKPCEAFVTNKSFDQVLSGIMTFDALRWSESVSTYGLDKPLRPGQEPDKTVRNAFNTLALAYKYAAQLYLMISVHAPTTIDDHEHITDLQSALSQQTDRLFSIASSNPNAAMDTQCWKFALWPAFISVLFKVCWCCRSVAEIEEEMKLVRVVAETLRNSSLPRTVDFVRTVADRRAAQPEAIWTWDDVFVARCAFVVC</sequence>
<evidence type="ECO:0000313" key="2">
    <source>
        <dbReference type="EMBL" id="KAK3055661.1"/>
    </source>
</evidence>